<keyword evidence="2" id="KW-1185">Reference proteome</keyword>
<feature type="non-terminal residue" evidence="1">
    <location>
        <position position="1"/>
    </location>
</feature>
<dbReference type="AlphaFoldDB" id="A0A392SH32"/>
<evidence type="ECO:0000313" key="1">
    <source>
        <dbReference type="EMBL" id="MCI47166.1"/>
    </source>
</evidence>
<protein>
    <submittedName>
        <fullName evidence="1">Uncharacterized protein</fullName>
    </submittedName>
</protein>
<reference evidence="1 2" key="1">
    <citation type="journal article" date="2018" name="Front. Plant Sci.">
        <title>Red Clover (Trifolium pratense) and Zigzag Clover (T. medium) - A Picture of Genomic Similarities and Differences.</title>
        <authorList>
            <person name="Dluhosova J."/>
            <person name="Istvanek J."/>
            <person name="Nedelnik J."/>
            <person name="Repkova J."/>
        </authorList>
    </citation>
    <scope>NUCLEOTIDE SEQUENCE [LARGE SCALE GENOMIC DNA]</scope>
    <source>
        <strain evidence="2">cv. 10/8</strain>
        <tissue evidence="1">Leaf</tissue>
    </source>
</reference>
<name>A0A392SH32_9FABA</name>
<sequence>HFTMKYDLIRPLMPEVDTSDLIQSLSLKVDSLKKVDYIQPRTPEVDPMNTVILFSRLC</sequence>
<dbReference type="EMBL" id="LXQA010368335">
    <property type="protein sequence ID" value="MCI47166.1"/>
    <property type="molecule type" value="Genomic_DNA"/>
</dbReference>
<organism evidence="1 2">
    <name type="scientific">Trifolium medium</name>
    <dbReference type="NCBI Taxonomy" id="97028"/>
    <lineage>
        <taxon>Eukaryota</taxon>
        <taxon>Viridiplantae</taxon>
        <taxon>Streptophyta</taxon>
        <taxon>Embryophyta</taxon>
        <taxon>Tracheophyta</taxon>
        <taxon>Spermatophyta</taxon>
        <taxon>Magnoliopsida</taxon>
        <taxon>eudicotyledons</taxon>
        <taxon>Gunneridae</taxon>
        <taxon>Pentapetalae</taxon>
        <taxon>rosids</taxon>
        <taxon>fabids</taxon>
        <taxon>Fabales</taxon>
        <taxon>Fabaceae</taxon>
        <taxon>Papilionoideae</taxon>
        <taxon>50 kb inversion clade</taxon>
        <taxon>NPAAA clade</taxon>
        <taxon>Hologalegina</taxon>
        <taxon>IRL clade</taxon>
        <taxon>Trifolieae</taxon>
        <taxon>Trifolium</taxon>
    </lineage>
</organism>
<evidence type="ECO:0000313" key="2">
    <source>
        <dbReference type="Proteomes" id="UP000265520"/>
    </source>
</evidence>
<dbReference type="Proteomes" id="UP000265520">
    <property type="component" value="Unassembled WGS sequence"/>
</dbReference>
<comment type="caution">
    <text evidence="1">The sequence shown here is derived from an EMBL/GenBank/DDBJ whole genome shotgun (WGS) entry which is preliminary data.</text>
</comment>
<accession>A0A392SH32</accession>
<proteinExistence type="predicted"/>